<dbReference type="InterPro" id="IPR036179">
    <property type="entry name" value="Ig-like_dom_sf"/>
</dbReference>
<comment type="subcellular location">
    <subcellularLocation>
        <location evidence="1">Membrane</location>
    </subcellularLocation>
</comment>
<evidence type="ECO:0000313" key="5">
    <source>
        <dbReference type="Ensembl" id="ENSNNAP00000029543.1"/>
    </source>
</evidence>
<accession>A0A8C6YG09</accession>
<dbReference type="InterPro" id="IPR015631">
    <property type="entry name" value="CD2/SLAM_rcpt"/>
</dbReference>
<reference evidence="5" key="2">
    <citation type="submission" date="2025-09" db="UniProtKB">
        <authorList>
            <consortium name="Ensembl"/>
        </authorList>
    </citation>
    <scope>IDENTIFICATION</scope>
</reference>
<dbReference type="Ensembl" id="ENSNNAT00000030990.1">
    <property type="protein sequence ID" value="ENSNNAP00000029543.1"/>
    <property type="gene ID" value="ENSNNAG00000018945.1"/>
</dbReference>
<dbReference type="OrthoDB" id="8741746at2759"/>
<proteinExistence type="predicted"/>
<dbReference type="InterPro" id="IPR013783">
    <property type="entry name" value="Ig-like_fold"/>
</dbReference>
<keyword evidence="4" id="KW-0325">Glycoprotein</keyword>
<sequence>MGPGLSGSGVLPPEPPEFAAARQRNKVSLKVSCDPTHLSGLSGASGIEELAGILGASITFRLETSPPYENVTWSKMDGNKSINIVKVTFAEPCGHQVSLPAFLNRVNISKDCRELHLSHLKQEDAGRYSAQIVLPKKAELVESFDLQVSSKYPSHVIPDVLPLPSGLESAFCPQQSGSSFYPPWKDRRLSQP</sequence>
<dbReference type="PANTHER" id="PTHR12080">
    <property type="entry name" value="SIGNALING LYMPHOCYTIC ACTIVATION MOLECULE"/>
    <property type="match status" value="1"/>
</dbReference>
<protein>
    <submittedName>
        <fullName evidence="5">Uncharacterized protein</fullName>
    </submittedName>
</protein>
<evidence type="ECO:0000256" key="1">
    <source>
        <dbReference type="ARBA" id="ARBA00004370"/>
    </source>
</evidence>
<dbReference type="GO" id="GO:0016020">
    <property type="term" value="C:membrane"/>
    <property type="evidence" value="ECO:0007669"/>
    <property type="project" value="UniProtKB-SubCell"/>
</dbReference>
<dbReference type="Proteomes" id="UP000694559">
    <property type="component" value="Unplaced"/>
</dbReference>
<evidence type="ECO:0000256" key="4">
    <source>
        <dbReference type="ARBA" id="ARBA00023180"/>
    </source>
</evidence>
<keyword evidence="6" id="KW-1185">Reference proteome</keyword>
<dbReference type="AlphaFoldDB" id="A0A8C6YG09"/>
<reference evidence="5" key="1">
    <citation type="submission" date="2025-08" db="UniProtKB">
        <authorList>
            <consortium name="Ensembl"/>
        </authorList>
    </citation>
    <scope>IDENTIFICATION</scope>
</reference>
<dbReference type="SUPFAM" id="SSF48726">
    <property type="entry name" value="Immunoglobulin"/>
    <property type="match status" value="1"/>
</dbReference>
<dbReference type="Gene3D" id="2.60.40.10">
    <property type="entry name" value="Immunoglobulins"/>
    <property type="match status" value="1"/>
</dbReference>
<evidence type="ECO:0000256" key="3">
    <source>
        <dbReference type="ARBA" id="ARBA00023136"/>
    </source>
</evidence>
<evidence type="ECO:0000256" key="2">
    <source>
        <dbReference type="ARBA" id="ARBA00022729"/>
    </source>
</evidence>
<dbReference type="GeneTree" id="ENSGT00960000192439"/>
<organism evidence="5 6">
    <name type="scientific">Naja naja</name>
    <name type="common">Indian cobra</name>
    <dbReference type="NCBI Taxonomy" id="35670"/>
    <lineage>
        <taxon>Eukaryota</taxon>
        <taxon>Metazoa</taxon>
        <taxon>Chordata</taxon>
        <taxon>Craniata</taxon>
        <taxon>Vertebrata</taxon>
        <taxon>Euteleostomi</taxon>
        <taxon>Lepidosauria</taxon>
        <taxon>Squamata</taxon>
        <taxon>Bifurcata</taxon>
        <taxon>Unidentata</taxon>
        <taxon>Episquamata</taxon>
        <taxon>Toxicofera</taxon>
        <taxon>Serpentes</taxon>
        <taxon>Colubroidea</taxon>
        <taxon>Elapidae</taxon>
        <taxon>Elapinae</taxon>
        <taxon>Naja</taxon>
    </lineage>
</organism>
<evidence type="ECO:0000313" key="6">
    <source>
        <dbReference type="Proteomes" id="UP000694559"/>
    </source>
</evidence>
<keyword evidence="2" id="KW-0732">Signal</keyword>
<keyword evidence="3" id="KW-0472">Membrane</keyword>
<dbReference type="PANTHER" id="PTHR12080:SF55">
    <property type="entry name" value="LYMPHOCYTE FUNCTION-ASSOCIATED ANTIGEN 3"/>
    <property type="match status" value="1"/>
</dbReference>
<name>A0A8C6YG09_NAJNA</name>